<accession>A0AAF0INU0</accession>
<feature type="domain" description="GH18" evidence="12">
    <location>
        <begin position="20"/>
        <end position="377"/>
    </location>
</feature>
<dbReference type="PANTHER" id="PTHR11177">
    <property type="entry name" value="CHITINASE"/>
    <property type="match status" value="1"/>
</dbReference>
<protein>
    <recommendedName>
        <fullName evidence="3">chitinase</fullName>
        <ecNumber evidence="3">3.2.1.14</ecNumber>
    </recommendedName>
</protein>
<dbReference type="InterPro" id="IPR001579">
    <property type="entry name" value="Glyco_hydro_18_chit_AS"/>
</dbReference>
<evidence type="ECO:0000256" key="7">
    <source>
        <dbReference type="ARBA" id="ARBA00023277"/>
    </source>
</evidence>
<comment type="similarity">
    <text evidence="11">Belongs to the glycosyl hydrolase 18 family.</text>
</comment>
<dbReference type="SMART" id="SM00636">
    <property type="entry name" value="Glyco_18"/>
    <property type="match status" value="1"/>
</dbReference>
<comment type="catalytic activity">
    <reaction evidence="1">
        <text>Random endo-hydrolysis of N-acetyl-beta-D-glucosaminide (1-&gt;4)-beta-linkages in chitin and chitodextrins.</text>
        <dbReference type="EC" id="3.2.1.14"/>
    </reaction>
</comment>
<evidence type="ECO:0000259" key="12">
    <source>
        <dbReference type="PROSITE" id="PS51910"/>
    </source>
</evidence>
<dbReference type="GO" id="GO:0005576">
    <property type="term" value="C:extracellular region"/>
    <property type="evidence" value="ECO:0007669"/>
    <property type="project" value="UniProtKB-SubCell"/>
</dbReference>
<keyword evidence="6" id="KW-0146">Chitin degradation</keyword>
<dbReference type="GO" id="GO:0000272">
    <property type="term" value="P:polysaccharide catabolic process"/>
    <property type="evidence" value="ECO:0007669"/>
    <property type="project" value="UniProtKB-KW"/>
</dbReference>
<dbReference type="Gene3D" id="3.20.20.80">
    <property type="entry name" value="Glycosidases"/>
    <property type="match status" value="1"/>
</dbReference>
<keyword evidence="8 10" id="KW-0326">Glycosidase</keyword>
<dbReference type="SUPFAM" id="SSF51445">
    <property type="entry name" value="(Trans)glycosidases"/>
    <property type="match status" value="1"/>
</dbReference>
<reference evidence="13" key="1">
    <citation type="submission" date="2023-03" db="EMBL/GenBank/DDBJ databases">
        <title>Mating type loci evolution in Malassezia.</title>
        <authorList>
            <person name="Coelho M.A."/>
        </authorList>
    </citation>
    <scope>NUCLEOTIDE SEQUENCE</scope>
    <source>
        <strain evidence="13">CBS 14135</strain>
    </source>
</reference>
<dbReference type="InterPro" id="IPR011583">
    <property type="entry name" value="Chitinase_II/V-like_cat"/>
</dbReference>
<dbReference type="SUPFAM" id="SSF54556">
    <property type="entry name" value="Chitinase insertion domain"/>
    <property type="match status" value="1"/>
</dbReference>
<keyword evidence="5 10" id="KW-0378">Hydrolase</keyword>
<keyword evidence="9" id="KW-0624">Polysaccharide degradation</keyword>
<evidence type="ECO:0000313" key="13">
    <source>
        <dbReference type="EMBL" id="WFC94125.1"/>
    </source>
</evidence>
<dbReference type="GO" id="GO:0006032">
    <property type="term" value="P:chitin catabolic process"/>
    <property type="evidence" value="ECO:0007669"/>
    <property type="project" value="UniProtKB-KW"/>
</dbReference>
<dbReference type="PROSITE" id="PS01095">
    <property type="entry name" value="GH18_1"/>
    <property type="match status" value="1"/>
</dbReference>
<dbReference type="PROSITE" id="PS51910">
    <property type="entry name" value="GH18_2"/>
    <property type="match status" value="1"/>
</dbReference>
<gene>
    <name evidence="13" type="primary">CHT4</name>
    <name evidence="13" type="ORF">MBRA1_000757</name>
</gene>
<evidence type="ECO:0000256" key="10">
    <source>
        <dbReference type="RuleBase" id="RU000489"/>
    </source>
</evidence>
<evidence type="ECO:0000256" key="3">
    <source>
        <dbReference type="ARBA" id="ARBA00012729"/>
    </source>
</evidence>
<keyword evidence="7" id="KW-0119">Carbohydrate metabolism</keyword>
<keyword evidence="4" id="KW-0964">Secreted</keyword>
<dbReference type="Gene3D" id="3.10.50.10">
    <property type="match status" value="1"/>
</dbReference>
<comment type="subcellular location">
    <subcellularLocation>
        <location evidence="2">Secreted</location>
    </subcellularLocation>
</comment>
<name>A0AAF0INU0_9BASI</name>
<evidence type="ECO:0000256" key="8">
    <source>
        <dbReference type="ARBA" id="ARBA00023295"/>
    </source>
</evidence>
<dbReference type="CDD" id="cd06548">
    <property type="entry name" value="GH18_chitinase"/>
    <property type="match status" value="1"/>
</dbReference>
<dbReference type="PANTHER" id="PTHR11177:SF317">
    <property type="entry name" value="CHITINASE 12-RELATED"/>
    <property type="match status" value="1"/>
</dbReference>
<dbReference type="AlphaFoldDB" id="A0AAF0INU0"/>
<dbReference type="EMBL" id="CP119951">
    <property type="protein sequence ID" value="WFC94125.1"/>
    <property type="molecule type" value="Genomic_DNA"/>
</dbReference>
<dbReference type="InterPro" id="IPR029070">
    <property type="entry name" value="Chitinase_insertion_sf"/>
</dbReference>
<dbReference type="Pfam" id="PF00704">
    <property type="entry name" value="Glyco_hydro_18"/>
    <property type="match status" value="1"/>
</dbReference>
<proteinExistence type="inferred from homology"/>
<dbReference type="InterPro" id="IPR017853">
    <property type="entry name" value="GH"/>
</dbReference>
<evidence type="ECO:0000256" key="5">
    <source>
        <dbReference type="ARBA" id="ARBA00022801"/>
    </source>
</evidence>
<keyword evidence="14" id="KW-1185">Reference proteome</keyword>
<sequence>MPLHLSNLFKSHHRGKVQEHVAVGYFPNWSIYQRNYKPANVPVDRLTHILYAFANIQPEDGRVVLTDLWSDQQIKYDGDQEQPDALYGNFNQFLRFKRQHRHLKLLLSIGGWSYSGNFACLADEQKRARFVDSAVQLLADNGLDGLDIDWEYPASKQEAQIYVTLLRALRKQLDAYGARATPEDPHYLLTVAAPAAPQKYEVLDIGGMDEVLDFWNLMTYDFSGAWDSAANAQANLWGSPLSVQRTVEYYCKHGTKAHKLVVGIPLYGRGFDGTQGPGAPYARAAPGSLEAGVYSYKELPLPGSEEHYDARAGAAYSYNGQQGQLVSYDSVESASAKAQFIAEQGVLGVMFWELSGDRPPADARSLVRLFAEKLAPLDTSANHVRYPESRFANVRST</sequence>
<evidence type="ECO:0000256" key="4">
    <source>
        <dbReference type="ARBA" id="ARBA00022525"/>
    </source>
</evidence>
<evidence type="ECO:0000256" key="9">
    <source>
        <dbReference type="ARBA" id="ARBA00023326"/>
    </source>
</evidence>
<dbReference type="FunFam" id="3.20.20.80:FF:000075">
    <property type="entry name" value="Sporulation-specific chitinase"/>
    <property type="match status" value="1"/>
</dbReference>
<dbReference type="GO" id="GO:0008061">
    <property type="term" value="F:chitin binding"/>
    <property type="evidence" value="ECO:0007669"/>
    <property type="project" value="InterPro"/>
</dbReference>
<evidence type="ECO:0000256" key="1">
    <source>
        <dbReference type="ARBA" id="ARBA00000822"/>
    </source>
</evidence>
<dbReference type="InterPro" id="IPR050314">
    <property type="entry name" value="Glycosyl_Hydrlase_18"/>
</dbReference>
<organism evidence="13 14">
    <name type="scientific">Malassezia brasiliensis</name>
    <dbReference type="NCBI Taxonomy" id="1821822"/>
    <lineage>
        <taxon>Eukaryota</taxon>
        <taxon>Fungi</taxon>
        <taxon>Dikarya</taxon>
        <taxon>Basidiomycota</taxon>
        <taxon>Ustilaginomycotina</taxon>
        <taxon>Malasseziomycetes</taxon>
        <taxon>Malasseziales</taxon>
        <taxon>Malasseziaceae</taxon>
        <taxon>Malassezia</taxon>
    </lineage>
</organism>
<dbReference type="GO" id="GO:0008843">
    <property type="term" value="F:endochitinase activity"/>
    <property type="evidence" value="ECO:0007669"/>
    <property type="project" value="UniProtKB-EC"/>
</dbReference>
<evidence type="ECO:0000313" key="14">
    <source>
        <dbReference type="Proteomes" id="UP001216638"/>
    </source>
</evidence>
<dbReference type="EC" id="3.2.1.14" evidence="3"/>
<dbReference type="Proteomes" id="UP001216638">
    <property type="component" value="Chromosome 1"/>
</dbReference>
<evidence type="ECO:0000256" key="11">
    <source>
        <dbReference type="RuleBase" id="RU004453"/>
    </source>
</evidence>
<dbReference type="InterPro" id="IPR001223">
    <property type="entry name" value="Glyco_hydro18_cat"/>
</dbReference>
<evidence type="ECO:0000256" key="2">
    <source>
        <dbReference type="ARBA" id="ARBA00004613"/>
    </source>
</evidence>
<evidence type="ECO:0000256" key="6">
    <source>
        <dbReference type="ARBA" id="ARBA00023024"/>
    </source>
</evidence>